<reference evidence="2" key="1">
    <citation type="journal article" date="2023" name="Mol. Phylogenet. Evol.">
        <title>Genome-scale phylogeny and comparative genomics of the fungal order Sordariales.</title>
        <authorList>
            <person name="Hensen N."/>
            <person name="Bonometti L."/>
            <person name="Westerberg I."/>
            <person name="Brannstrom I.O."/>
            <person name="Guillou S."/>
            <person name="Cros-Aarteil S."/>
            <person name="Calhoun S."/>
            <person name="Haridas S."/>
            <person name="Kuo A."/>
            <person name="Mondo S."/>
            <person name="Pangilinan J."/>
            <person name="Riley R."/>
            <person name="LaButti K."/>
            <person name="Andreopoulos B."/>
            <person name="Lipzen A."/>
            <person name="Chen C."/>
            <person name="Yan M."/>
            <person name="Daum C."/>
            <person name="Ng V."/>
            <person name="Clum A."/>
            <person name="Steindorff A."/>
            <person name="Ohm R.A."/>
            <person name="Martin F."/>
            <person name="Silar P."/>
            <person name="Natvig D.O."/>
            <person name="Lalanne C."/>
            <person name="Gautier V."/>
            <person name="Ament-Velasquez S.L."/>
            <person name="Kruys A."/>
            <person name="Hutchinson M.I."/>
            <person name="Powell A.J."/>
            <person name="Barry K."/>
            <person name="Miller A.N."/>
            <person name="Grigoriev I.V."/>
            <person name="Debuchy R."/>
            <person name="Gladieux P."/>
            <person name="Hiltunen Thoren M."/>
            <person name="Johannesson H."/>
        </authorList>
    </citation>
    <scope>NUCLEOTIDE SEQUENCE</scope>
    <source>
        <strain evidence="2">FGSC 1904</strain>
    </source>
</reference>
<feature type="compositionally biased region" description="Polar residues" evidence="1">
    <location>
        <begin position="1"/>
        <end position="11"/>
    </location>
</feature>
<dbReference type="EMBL" id="JAUTDP010000015">
    <property type="protein sequence ID" value="KAK3388556.1"/>
    <property type="molecule type" value="Genomic_DNA"/>
</dbReference>
<protein>
    <submittedName>
        <fullName evidence="2">Uncharacterized protein</fullName>
    </submittedName>
</protein>
<evidence type="ECO:0000313" key="2">
    <source>
        <dbReference type="EMBL" id="KAK3388556.1"/>
    </source>
</evidence>
<accession>A0AAE0NVS3</accession>
<organism evidence="2 3">
    <name type="scientific">Sordaria brevicollis</name>
    <dbReference type="NCBI Taxonomy" id="83679"/>
    <lineage>
        <taxon>Eukaryota</taxon>
        <taxon>Fungi</taxon>
        <taxon>Dikarya</taxon>
        <taxon>Ascomycota</taxon>
        <taxon>Pezizomycotina</taxon>
        <taxon>Sordariomycetes</taxon>
        <taxon>Sordariomycetidae</taxon>
        <taxon>Sordariales</taxon>
        <taxon>Sordariaceae</taxon>
        <taxon>Sordaria</taxon>
    </lineage>
</organism>
<dbReference type="AlphaFoldDB" id="A0AAE0NVS3"/>
<gene>
    <name evidence="2" type="ORF">B0T20DRAFT_484127</name>
</gene>
<name>A0AAE0NVS3_SORBR</name>
<evidence type="ECO:0000313" key="3">
    <source>
        <dbReference type="Proteomes" id="UP001281003"/>
    </source>
</evidence>
<keyword evidence="3" id="KW-1185">Reference proteome</keyword>
<reference evidence="2" key="2">
    <citation type="submission" date="2023-07" db="EMBL/GenBank/DDBJ databases">
        <authorList>
            <consortium name="Lawrence Berkeley National Laboratory"/>
            <person name="Haridas S."/>
            <person name="Hensen N."/>
            <person name="Bonometti L."/>
            <person name="Westerberg I."/>
            <person name="Brannstrom I.O."/>
            <person name="Guillou S."/>
            <person name="Cros-Aarteil S."/>
            <person name="Calhoun S."/>
            <person name="Kuo A."/>
            <person name="Mondo S."/>
            <person name="Pangilinan J."/>
            <person name="Riley R."/>
            <person name="LaButti K."/>
            <person name="Andreopoulos B."/>
            <person name="Lipzen A."/>
            <person name="Chen C."/>
            <person name="Yanf M."/>
            <person name="Daum C."/>
            <person name="Ng V."/>
            <person name="Clum A."/>
            <person name="Steindorff A."/>
            <person name="Ohm R."/>
            <person name="Martin F."/>
            <person name="Silar P."/>
            <person name="Natvig D."/>
            <person name="Lalanne C."/>
            <person name="Gautier V."/>
            <person name="Ament-velasquez S.L."/>
            <person name="Kruys A."/>
            <person name="Hutchinson M.I."/>
            <person name="Powell A.J."/>
            <person name="Barry K."/>
            <person name="Miller A.N."/>
            <person name="Grigoriev I.V."/>
            <person name="Debuchy R."/>
            <person name="Gladieux P."/>
            <person name="Thoren M.H."/>
            <person name="Johannesson H."/>
        </authorList>
    </citation>
    <scope>NUCLEOTIDE SEQUENCE</scope>
    <source>
        <strain evidence="2">FGSC 1904</strain>
    </source>
</reference>
<feature type="region of interest" description="Disordered" evidence="1">
    <location>
        <begin position="1"/>
        <end position="75"/>
    </location>
</feature>
<sequence length="203" mass="22402">MSPTKQTTRASSAPPATRSTGTSRNDKPKSTSRVVKKKSSSARNNATPGNTPGNTPGGPFGGEVSEGDEEPARKKIKFEVGVEGGEVEGGADQQVLDKEVVEGSGAEDDEGKENGVVHIQKHFEAGLARQKKKNEKMVEDIKELLEARDFMRRMCETQDRWYQEEEVGRSLEQVRERLNVAVGAVGVWQSWMEEGEDEERRRG</sequence>
<proteinExistence type="predicted"/>
<comment type="caution">
    <text evidence="2">The sequence shown here is derived from an EMBL/GenBank/DDBJ whole genome shotgun (WGS) entry which is preliminary data.</text>
</comment>
<feature type="compositionally biased region" description="Low complexity" evidence="1">
    <location>
        <begin position="41"/>
        <end position="54"/>
    </location>
</feature>
<evidence type="ECO:0000256" key="1">
    <source>
        <dbReference type="SAM" id="MobiDB-lite"/>
    </source>
</evidence>
<dbReference type="Proteomes" id="UP001281003">
    <property type="component" value="Unassembled WGS sequence"/>
</dbReference>